<keyword evidence="10" id="KW-1185">Reference proteome</keyword>
<dbReference type="SUPFAM" id="SSF57667">
    <property type="entry name" value="beta-beta-alpha zinc fingers"/>
    <property type="match status" value="3"/>
</dbReference>
<feature type="domain" description="C2H2-type" evidence="8">
    <location>
        <begin position="195"/>
        <end position="222"/>
    </location>
</feature>
<evidence type="ECO:0000256" key="3">
    <source>
        <dbReference type="ARBA" id="ARBA00022737"/>
    </source>
</evidence>
<feature type="domain" description="C2H2-type" evidence="8">
    <location>
        <begin position="307"/>
        <end position="334"/>
    </location>
</feature>
<evidence type="ECO:0000256" key="1">
    <source>
        <dbReference type="ARBA" id="ARBA00004123"/>
    </source>
</evidence>
<keyword evidence="5" id="KW-0862">Zinc</keyword>
<dbReference type="PROSITE" id="PS50157">
    <property type="entry name" value="ZINC_FINGER_C2H2_2"/>
    <property type="match status" value="6"/>
</dbReference>
<evidence type="ECO:0000256" key="6">
    <source>
        <dbReference type="ARBA" id="ARBA00023242"/>
    </source>
</evidence>
<evidence type="ECO:0000313" key="9">
    <source>
        <dbReference type="EMBL" id="KAJ4425888.1"/>
    </source>
</evidence>
<dbReference type="SMART" id="SM00355">
    <property type="entry name" value="ZnF_C2H2"/>
    <property type="match status" value="6"/>
</dbReference>
<keyword evidence="4 7" id="KW-0863">Zinc-finger</keyword>
<dbReference type="Pfam" id="PF00096">
    <property type="entry name" value="zf-C2H2"/>
    <property type="match status" value="4"/>
</dbReference>
<reference evidence="9 10" key="1">
    <citation type="journal article" date="2022" name="Allergy">
        <title>Genome assembly and annotation of Periplaneta americana reveal a comprehensive cockroach allergen profile.</title>
        <authorList>
            <person name="Wang L."/>
            <person name="Xiong Q."/>
            <person name="Saelim N."/>
            <person name="Wang L."/>
            <person name="Nong W."/>
            <person name="Wan A.T."/>
            <person name="Shi M."/>
            <person name="Liu X."/>
            <person name="Cao Q."/>
            <person name="Hui J.H.L."/>
            <person name="Sookrung N."/>
            <person name="Leung T.F."/>
            <person name="Tungtrongchitr A."/>
            <person name="Tsui S.K.W."/>
        </authorList>
    </citation>
    <scope>NUCLEOTIDE SEQUENCE [LARGE SCALE GENOMIC DNA]</scope>
    <source>
        <strain evidence="9">PWHHKU_190912</strain>
    </source>
</reference>
<evidence type="ECO:0000256" key="7">
    <source>
        <dbReference type="PROSITE-ProRule" id="PRU00042"/>
    </source>
</evidence>
<proteinExistence type="predicted"/>
<sequence>MRRRQTDDSTFVMDIIKMEPNVDPLTSQVSHNTGTEDLKPLLEEENLLELHVTRIKEECVDHSYDVTSDMKFEEITIPCNFPMVKCEIEEKPYDVDTVKEEVKPEELVTDEDGIFTESSEVTDVSRGSTQYDSIEDYVTARCNGRNDFSSENLASESSTDSQNYDSLATRENHMKTQTKSNSDSSCFSSICDSSVTCIICGKILATSQSLKVHLQTHSGEKPFKCDVCGKSFKLSNTLKMHLRTHSGEKQFTCDICKNSFLTKIQLIVHLRIHTGEKPFKCDVCSRSFSQLSSLKNHKRFHTGEKLYECDICRQRFTRLGSLTIHARNHSGEKPFKCDVCGKCFSQSANLKTHARKHTGEKPFSCNVCGLCHVDILSTTKYKKKKMSSESLKIKNSIRENTHISRNVAAKDVFDVILNQVRLIYSSTNHMLAANLFDSKNFPNYNKMFPEKYLKSMLETYPFLRFQQLESELQVIYTRDDFRNVSGVVDLLQFLIENNVVESFCEVSKLLKVIATVPMSNSEAERCFCSLKQVETFLRSTVEEERLTS</sequence>
<protein>
    <recommendedName>
        <fullName evidence="8">C2H2-type domain-containing protein</fullName>
    </recommendedName>
</protein>
<feature type="domain" description="C2H2-type" evidence="8">
    <location>
        <begin position="279"/>
        <end position="306"/>
    </location>
</feature>
<comment type="subcellular location">
    <subcellularLocation>
        <location evidence="1">Nucleus</location>
    </subcellularLocation>
</comment>
<organism evidence="9 10">
    <name type="scientific">Periplaneta americana</name>
    <name type="common">American cockroach</name>
    <name type="synonym">Blatta americana</name>
    <dbReference type="NCBI Taxonomy" id="6978"/>
    <lineage>
        <taxon>Eukaryota</taxon>
        <taxon>Metazoa</taxon>
        <taxon>Ecdysozoa</taxon>
        <taxon>Arthropoda</taxon>
        <taxon>Hexapoda</taxon>
        <taxon>Insecta</taxon>
        <taxon>Pterygota</taxon>
        <taxon>Neoptera</taxon>
        <taxon>Polyneoptera</taxon>
        <taxon>Dictyoptera</taxon>
        <taxon>Blattodea</taxon>
        <taxon>Blattoidea</taxon>
        <taxon>Blattidae</taxon>
        <taxon>Blattinae</taxon>
        <taxon>Periplaneta</taxon>
    </lineage>
</organism>
<dbReference type="InterPro" id="IPR013087">
    <property type="entry name" value="Znf_C2H2_type"/>
</dbReference>
<comment type="caution">
    <text evidence="9">The sequence shown here is derived from an EMBL/GenBank/DDBJ whole genome shotgun (WGS) entry which is preliminary data.</text>
</comment>
<dbReference type="PROSITE" id="PS00028">
    <property type="entry name" value="ZINC_FINGER_C2H2_1"/>
    <property type="match status" value="6"/>
</dbReference>
<dbReference type="PANTHER" id="PTHR24394">
    <property type="entry name" value="ZINC FINGER PROTEIN"/>
    <property type="match status" value="1"/>
</dbReference>
<keyword evidence="3" id="KW-0677">Repeat</keyword>
<dbReference type="Proteomes" id="UP001148838">
    <property type="component" value="Unassembled WGS sequence"/>
</dbReference>
<keyword evidence="6" id="KW-0539">Nucleus</keyword>
<evidence type="ECO:0000259" key="8">
    <source>
        <dbReference type="PROSITE" id="PS50157"/>
    </source>
</evidence>
<gene>
    <name evidence="9" type="ORF">ANN_27514</name>
</gene>
<dbReference type="EMBL" id="JAJSOF020000041">
    <property type="protein sequence ID" value="KAJ4425888.1"/>
    <property type="molecule type" value="Genomic_DNA"/>
</dbReference>
<accession>A0ABQ8RW37</accession>
<feature type="domain" description="C2H2-type" evidence="8">
    <location>
        <begin position="223"/>
        <end position="250"/>
    </location>
</feature>
<evidence type="ECO:0000256" key="5">
    <source>
        <dbReference type="ARBA" id="ARBA00022833"/>
    </source>
</evidence>
<evidence type="ECO:0000256" key="2">
    <source>
        <dbReference type="ARBA" id="ARBA00022723"/>
    </source>
</evidence>
<feature type="domain" description="C2H2-type" evidence="8">
    <location>
        <begin position="335"/>
        <end position="362"/>
    </location>
</feature>
<feature type="domain" description="C2H2-type" evidence="8">
    <location>
        <begin position="251"/>
        <end position="278"/>
    </location>
</feature>
<dbReference type="InterPro" id="IPR036236">
    <property type="entry name" value="Znf_C2H2_sf"/>
</dbReference>
<keyword evidence="2" id="KW-0479">Metal-binding</keyword>
<dbReference type="PANTHER" id="PTHR24394:SF29">
    <property type="entry name" value="MYONEURIN"/>
    <property type="match status" value="1"/>
</dbReference>
<dbReference type="Gene3D" id="3.30.160.60">
    <property type="entry name" value="Classic Zinc Finger"/>
    <property type="match status" value="6"/>
</dbReference>
<evidence type="ECO:0000313" key="10">
    <source>
        <dbReference type="Proteomes" id="UP001148838"/>
    </source>
</evidence>
<evidence type="ECO:0000256" key="4">
    <source>
        <dbReference type="ARBA" id="ARBA00022771"/>
    </source>
</evidence>
<name>A0ABQ8RW37_PERAM</name>